<organism evidence="5 6">
    <name type="scientific">Thiorhodovibrio winogradskyi</name>
    <dbReference type="NCBI Taxonomy" id="77007"/>
    <lineage>
        <taxon>Bacteria</taxon>
        <taxon>Pseudomonadati</taxon>
        <taxon>Pseudomonadota</taxon>
        <taxon>Gammaproteobacteria</taxon>
        <taxon>Chromatiales</taxon>
        <taxon>Chromatiaceae</taxon>
        <taxon>Thiorhodovibrio</taxon>
    </lineage>
</organism>
<feature type="transmembrane region" description="Helical" evidence="2">
    <location>
        <begin position="43"/>
        <end position="65"/>
    </location>
</feature>
<protein>
    <submittedName>
        <fullName evidence="5">Voltage-gated potassium channel Kch</fullName>
    </submittedName>
</protein>
<dbReference type="Gene3D" id="1.10.287.70">
    <property type="match status" value="1"/>
</dbReference>
<proteinExistence type="predicted"/>
<dbReference type="RefSeq" id="WP_328986505.1">
    <property type="nucleotide sequence ID" value="NZ_CP121472.1"/>
</dbReference>
<dbReference type="SUPFAM" id="SSF51735">
    <property type="entry name" value="NAD(P)-binding Rossmann-fold domains"/>
    <property type="match status" value="2"/>
</dbReference>
<dbReference type="EMBL" id="CP121472">
    <property type="protein sequence ID" value="WPL15957.1"/>
    <property type="molecule type" value="Genomic_DNA"/>
</dbReference>
<feature type="transmembrane region" description="Helical" evidence="2">
    <location>
        <begin position="77"/>
        <end position="101"/>
    </location>
</feature>
<evidence type="ECO:0000256" key="1">
    <source>
        <dbReference type="ARBA" id="ARBA00004651"/>
    </source>
</evidence>
<keyword evidence="5" id="KW-0407">Ion channel</keyword>
<reference evidence="5 6" key="1">
    <citation type="journal article" date="2023" name="Microorganisms">
        <title>Thiorhodovibrio frisius and Trv. litoralis spp. nov., Two Novel Members from a Clade of Fastidious Purple Sulfur Bacteria That Exhibit Unique Red-Shifted Light-Harvesting Capabilities.</title>
        <authorList>
            <person name="Methner A."/>
            <person name="Kuzyk S.B."/>
            <person name="Petersen J."/>
            <person name="Bauer S."/>
            <person name="Brinkmann H."/>
            <person name="Sichau K."/>
            <person name="Wanner G."/>
            <person name="Wolf J."/>
            <person name="Neumann-Schaal M."/>
            <person name="Henke P."/>
            <person name="Tank M."/>
            <person name="Sproer C."/>
            <person name="Bunk B."/>
            <person name="Overmann J."/>
        </authorList>
    </citation>
    <scope>NUCLEOTIDE SEQUENCE [LARGE SCALE GENOMIC DNA]</scope>
    <source>
        <strain evidence="5 6">DSM 6702</strain>
    </source>
</reference>
<dbReference type="Pfam" id="PF02254">
    <property type="entry name" value="TrkA_N"/>
    <property type="match status" value="2"/>
</dbReference>
<dbReference type="InterPro" id="IPR036291">
    <property type="entry name" value="NAD(P)-bd_dom_sf"/>
</dbReference>
<keyword evidence="2" id="KW-0472">Membrane</keyword>
<evidence type="ECO:0000256" key="2">
    <source>
        <dbReference type="SAM" id="Phobius"/>
    </source>
</evidence>
<keyword evidence="2" id="KW-1133">Transmembrane helix</keyword>
<keyword evidence="2" id="KW-0812">Transmembrane</keyword>
<feature type="transmembrane region" description="Helical" evidence="2">
    <location>
        <begin position="17"/>
        <end position="37"/>
    </location>
</feature>
<feature type="domain" description="Potassium channel" evidence="4">
    <location>
        <begin position="22"/>
        <end position="102"/>
    </location>
</feature>
<evidence type="ECO:0000259" key="3">
    <source>
        <dbReference type="Pfam" id="PF02254"/>
    </source>
</evidence>
<evidence type="ECO:0000259" key="4">
    <source>
        <dbReference type="Pfam" id="PF07885"/>
    </source>
</evidence>
<dbReference type="InterPro" id="IPR013099">
    <property type="entry name" value="K_chnl_dom"/>
</dbReference>
<dbReference type="Pfam" id="PF07885">
    <property type="entry name" value="Ion_trans_2"/>
    <property type="match status" value="1"/>
</dbReference>
<evidence type="ECO:0000313" key="6">
    <source>
        <dbReference type="Proteomes" id="UP001432180"/>
    </source>
</evidence>
<feature type="domain" description="RCK N-terminal" evidence="3">
    <location>
        <begin position="127"/>
        <end position="248"/>
    </location>
</feature>
<keyword evidence="5" id="KW-0813">Transport</keyword>
<dbReference type="Gene3D" id="3.40.50.720">
    <property type="entry name" value="NAD(P)-binding Rossmann-like Domain"/>
    <property type="match status" value="2"/>
</dbReference>
<dbReference type="GO" id="GO:0034220">
    <property type="term" value="P:monoatomic ion transmembrane transport"/>
    <property type="evidence" value="ECO:0007669"/>
    <property type="project" value="UniProtKB-KW"/>
</dbReference>
<keyword evidence="6" id="KW-1185">Reference proteome</keyword>
<keyword evidence="5" id="KW-0406">Ion transport</keyword>
<name>A0ABZ0S6L3_9GAMM</name>
<gene>
    <name evidence="5" type="primary">kch</name>
    <name evidence="5" type="ORF">Thiowin_00887</name>
</gene>
<dbReference type="InterPro" id="IPR003148">
    <property type="entry name" value="RCK_N"/>
</dbReference>
<evidence type="ECO:0000313" key="5">
    <source>
        <dbReference type="EMBL" id="WPL15957.1"/>
    </source>
</evidence>
<dbReference type="PANTHER" id="PTHR43833">
    <property type="entry name" value="POTASSIUM CHANNEL PROTEIN 2-RELATED-RELATED"/>
    <property type="match status" value="1"/>
</dbReference>
<comment type="subcellular location">
    <subcellularLocation>
        <location evidence="1">Cell membrane</location>
        <topology evidence="1">Multi-pass membrane protein</topology>
    </subcellularLocation>
</comment>
<sequence>MIDNIYFLILRRMRKPLLALVVVYSIAVFGLVLVPGQDSDGNVWHMGFFHAFYFVSYMATTIGFGELPHEFSDAQRLWTIFCIYATVTVWLYSVGSLIALLQDENLQRALAEGRFAGGVKRITTPFFLIVGYGQTGRDLVRALTSEGRRAVVIDSDLERLNGLQLEKLREFVPSLQADAQCPDVLLSGGLRHPMCQAVLALTSSNEVNLKVALAAKLLHPEVTVICRSDSNDVSANMLSFDTNYVLNPFEIFARYLRMALSAHCHAILNDWLGALRDAQLGEPRKPPIHGRWILCGFGRFGKAVYRELSGLACELMVIEQSPEHTGTPPTAWMHGRGTEAATLEQAGIREAVGLIAGTDNDANNLSIVMTARALNPELFVVVRENNLVNEDLFSAVKADTRMHPSLIVANRIRTLLKSPLLSRFFDLVQDCDEAWACTLVSRVAATMQESAPEVWEFGFDRKDAPALLEAADLGFDIRLSDLLKDPGEPDTNLSAIILLHQGGSKDQLLPEPDMLLQAGDRLLCCGNGRARSRMRWNLVDIDVLSTTLGQPQQRGWVWQRLQPHLPARWRT</sequence>
<feature type="domain" description="RCK N-terminal" evidence="3">
    <location>
        <begin position="293"/>
        <end position="403"/>
    </location>
</feature>
<dbReference type="Proteomes" id="UP001432180">
    <property type="component" value="Chromosome"/>
</dbReference>
<dbReference type="SUPFAM" id="SSF81324">
    <property type="entry name" value="Voltage-gated potassium channels"/>
    <property type="match status" value="1"/>
</dbReference>
<accession>A0ABZ0S6L3</accession>
<dbReference type="InterPro" id="IPR050721">
    <property type="entry name" value="Trk_Ktr_HKT_K-transport"/>
</dbReference>